<evidence type="ECO:0000313" key="3">
    <source>
        <dbReference type="Proteomes" id="UP000479190"/>
    </source>
</evidence>
<evidence type="ECO:0000256" key="1">
    <source>
        <dbReference type="SAM" id="MobiDB-lite"/>
    </source>
</evidence>
<feature type="compositionally biased region" description="Low complexity" evidence="1">
    <location>
        <begin position="97"/>
        <end position="108"/>
    </location>
</feature>
<dbReference type="OrthoDB" id="7700388at2759"/>
<keyword evidence="3" id="KW-1185">Reference proteome</keyword>
<feature type="non-terminal residue" evidence="2">
    <location>
        <position position="179"/>
    </location>
</feature>
<dbReference type="AlphaFoldDB" id="A0A6H5ILE0"/>
<dbReference type="EMBL" id="CADCXV010000862">
    <property type="protein sequence ID" value="CAB0037609.1"/>
    <property type="molecule type" value="Genomic_DNA"/>
</dbReference>
<feature type="compositionally biased region" description="Low complexity" evidence="1">
    <location>
        <begin position="80"/>
        <end position="90"/>
    </location>
</feature>
<name>A0A6H5ILE0_9HYME</name>
<feature type="region of interest" description="Disordered" evidence="1">
    <location>
        <begin position="75"/>
        <end position="116"/>
    </location>
</feature>
<proteinExistence type="predicted"/>
<dbReference type="Proteomes" id="UP000479190">
    <property type="component" value="Unassembled WGS sequence"/>
</dbReference>
<gene>
    <name evidence="2" type="ORF">TBRA_LOCUS9430</name>
</gene>
<reference evidence="2 3" key="1">
    <citation type="submission" date="2020-02" db="EMBL/GenBank/DDBJ databases">
        <authorList>
            <person name="Ferguson B K."/>
        </authorList>
    </citation>
    <scope>NUCLEOTIDE SEQUENCE [LARGE SCALE GENOMIC DNA]</scope>
</reference>
<evidence type="ECO:0000313" key="2">
    <source>
        <dbReference type="EMBL" id="CAB0037609.1"/>
    </source>
</evidence>
<protein>
    <submittedName>
        <fullName evidence="2">Uncharacterized protein</fullName>
    </submittedName>
</protein>
<sequence length="179" mass="20476">MSLRVCCAHVYTHSHRRERGQTIARAAHRTNTFARIALRPCDSHTHKLAAVSRAHSHTYIHARLKLCKAFAAASSTHYKPPSQQQQQQPPRARKLQQRTQRASSRQARFGAARPPRAIYHTNRVSRSSTLDDYYHCRPRRKSKRAASMLRMSEKDRTSPSLVESSLKSLLDTPSIFPLI</sequence>
<organism evidence="2 3">
    <name type="scientific">Trichogramma brassicae</name>
    <dbReference type="NCBI Taxonomy" id="86971"/>
    <lineage>
        <taxon>Eukaryota</taxon>
        <taxon>Metazoa</taxon>
        <taxon>Ecdysozoa</taxon>
        <taxon>Arthropoda</taxon>
        <taxon>Hexapoda</taxon>
        <taxon>Insecta</taxon>
        <taxon>Pterygota</taxon>
        <taxon>Neoptera</taxon>
        <taxon>Endopterygota</taxon>
        <taxon>Hymenoptera</taxon>
        <taxon>Apocrita</taxon>
        <taxon>Proctotrupomorpha</taxon>
        <taxon>Chalcidoidea</taxon>
        <taxon>Trichogrammatidae</taxon>
        <taxon>Trichogramma</taxon>
    </lineage>
</organism>
<accession>A0A6H5ILE0</accession>